<name>A0A061QUN1_9CHLO</name>
<accession>A0A061QUN1</accession>
<protein>
    <submittedName>
        <fullName evidence="1">Uncharacterized protein</fullName>
    </submittedName>
</protein>
<organism evidence="1">
    <name type="scientific">Tetraselmis sp. GSL018</name>
    <dbReference type="NCBI Taxonomy" id="582737"/>
    <lineage>
        <taxon>Eukaryota</taxon>
        <taxon>Viridiplantae</taxon>
        <taxon>Chlorophyta</taxon>
        <taxon>core chlorophytes</taxon>
        <taxon>Chlorodendrophyceae</taxon>
        <taxon>Chlorodendrales</taxon>
        <taxon>Chlorodendraceae</taxon>
        <taxon>Tetraselmis</taxon>
    </lineage>
</organism>
<reference evidence="1" key="1">
    <citation type="submission" date="2014-05" db="EMBL/GenBank/DDBJ databases">
        <title>The transcriptome of the halophilic microalga Tetraselmis sp. GSL018 isolated from the Great Salt Lake, Utah.</title>
        <authorList>
            <person name="Jinkerson R.E."/>
            <person name="D'Adamo S."/>
            <person name="Posewitz M.C."/>
        </authorList>
    </citation>
    <scope>NUCLEOTIDE SEQUENCE</scope>
    <source>
        <strain evidence="1">GSL018</strain>
    </source>
</reference>
<dbReference type="AlphaFoldDB" id="A0A061QUN1"/>
<evidence type="ECO:0000313" key="1">
    <source>
        <dbReference type="EMBL" id="JAC62041.1"/>
    </source>
</evidence>
<proteinExistence type="predicted"/>
<gene>
    <name evidence="1" type="ORF">TSPGSL018_24453</name>
</gene>
<sequence length="161" mass="18236">LGPKQMAPAMKTRAVWSRDLHRPVLSLSLLLRSDTVASPSFGLRICGYSMLTNCFNFHCRSHSCTVLSYPARQTQHRIWDSSPSCRVVSLSKVCNKWTTSPQYSKQFRVLRCRFSRSGPDYKGEPDFAEKIADQVLDLGSVKLKMHRCDMRSLSSSDMSIA</sequence>
<dbReference type="EMBL" id="GBEZ01025004">
    <property type="protein sequence ID" value="JAC62041.1"/>
    <property type="molecule type" value="Transcribed_RNA"/>
</dbReference>
<feature type="non-terminal residue" evidence="1">
    <location>
        <position position="1"/>
    </location>
</feature>